<dbReference type="EMBL" id="CM051403">
    <property type="protein sequence ID" value="KAJ4708482.1"/>
    <property type="molecule type" value="Genomic_DNA"/>
</dbReference>
<evidence type="ECO:0000313" key="1">
    <source>
        <dbReference type="EMBL" id="KAJ4708482.1"/>
    </source>
</evidence>
<accession>A0ACC1XBG8</accession>
<organism evidence="1 2">
    <name type="scientific">Melia azedarach</name>
    <name type="common">Chinaberry tree</name>
    <dbReference type="NCBI Taxonomy" id="155640"/>
    <lineage>
        <taxon>Eukaryota</taxon>
        <taxon>Viridiplantae</taxon>
        <taxon>Streptophyta</taxon>
        <taxon>Embryophyta</taxon>
        <taxon>Tracheophyta</taxon>
        <taxon>Spermatophyta</taxon>
        <taxon>Magnoliopsida</taxon>
        <taxon>eudicotyledons</taxon>
        <taxon>Gunneridae</taxon>
        <taxon>Pentapetalae</taxon>
        <taxon>rosids</taxon>
        <taxon>malvids</taxon>
        <taxon>Sapindales</taxon>
        <taxon>Meliaceae</taxon>
        <taxon>Melia</taxon>
    </lineage>
</organism>
<evidence type="ECO:0000313" key="2">
    <source>
        <dbReference type="Proteomes" id="UP001164539"/>
    </source>
</evidence>
<keyword evidence="2" id="KW-1185">Reference proteome</keyword>
<comment type="caution">
    <text evidence="1">The sequence shown here is derived from an EMBL/GenBank/DDBJ whole genome shotgun (WGS) entry which is preliminary data.</text>
</comment>
<protein>
    <submittedName>
        <fullName evidence="1">Glyoxal oxidase-related protein</fullName>
    </submittedName>
</protein>
<proteinExistence type="predicted"/>
<name>A0ACC1XBG8_MELAZ</name>
<gene>
    <name evidence="1" type="ORF">OWV82_018421</name>
</gene>
<dbReference type="Proteomes" id="UP001164539">
    <property type="component" value="Chromosome 10"/>
</dbReference>
<sequence>MAEISKVLCILVLFFVSGFADIAEPDYKSEDDSNEFSGHSLKVVKRFGNNNPAAVQPGQPAKPAAPKRKRGPFLGKWELHSNNSGVSTMHAILLPKVNQIVMFDATIWRVSQIQLSPDKMPCRIDRLHNNQPDCWAHSVLYDVDTAKLKTLKVNTDTWCSSGGLTVDGNLVSTGGYQGGANTARYLSACDNCDWKEYPTALADRRWYATQVTLADGGFLVVGGRDVFSWEYIPPEGQSNKAANYFPLLKETCDYLQGNFGPVNSFRLENNLYPFVYLVPDGNVYIFANNRSILFDPKTDKVLREYPVIPGGPRSYPASAASALLPLKPNRANPNAVDAEVLICGGATYDSYMLGETKKPLPPALQDCGRMVITSPNPVWKMEMMPTRRVMGDAVNLPTGDVLIINGAKTGSAGWHDADDPNLNPVLYRPDAPDGRKFRELAPTNIARMYHSVAVLLQDGRVLIAGSNDNDGYLYNVKFPTELRVEKFSPTYLNPRFNKRKPQILADQSESVAGFGKTFQLKVKSNETIDEKDFKVTLYSPPFVTHSISMNQRLIVLDVTEVKNNVSPGVANIVAVAPPSGAVAPPGYYLLTAVHRGVPSHSVWFQVK</sequence>
<reference evidence="1 2" key="1">
    <citation type="journal article" date="2023" name="Science">
        <title>Complex scaffold remodeling in plant triterpene biosynthesis.</title>
        <authorList>
            <person name="De La Pena R."/>
            <person name="Hodgson H."/>
            <person name="Liu J.C."/>
            <person name="Stephenson M.J."/>
            <person name="Martin A.C."/>
            <person name="Owen C."/>
            <person name="Harkess A."/>
            <person name="Leebens-Mack J."/>
            <person name="Jimenez L.E."/>
            <person name="Osbourn A."/>
            <person name="Sattely E.S."/>
        </authorList>
    </citation>
    <scope>NUCLEOTIDE SEQUENCE [LARGE SCALE GENOMIC DNA]</scope>
    <source>
        <strain evidence="2">cv. JPN11</strain>
        <tissue evidence="1">Leaf</tissue>
    </source>
</reference>